<gene>
    <name evidence="1" type="ORF">METZ01_LOCUS340135</name>
</gene>
<organism evidence="1">
    <name type="scientific">marine metagenome</name>
    <dbReference type="NCBI Taxonomy" id="408172"/>
    <lineage>
        <taxon>unclassified sequences</taxon>
        <taxon>metagenomes</taxon>
        <taxon>ecological metagenomes</taxon>
    </lineage>
</organism>
<dbReference type="AlphaFoldDB" id="A0A382QSH6"/>
<name>A0A382QSH6_9ZZZZ</name>
<dbReference type="EMBL" id="UINC01115912">
    <property type="protein sequence ID" value="SVC87281.1"/>
    <property type="molecule type" value="Genomic_DNA"/>
</dbReference>
<sequence length="43" mass="4448">MLLVAGAEVVTLLAEWTQAAAQVGEVIGILPANPLPLELLPLL</sequence>
<proteinExistence type="predicted"/>
<evidence type="ECO:0000313" key="1">
    <source>
        <dbReference type="EMBL" id="SVC87281.1"/>
    </source>
</evidence>
<accession>A0A382QSH6</accession>
<protein>
    <submittedName>
        <fullName evidence="1">Uncharacterized protein</fullName>
    </submittedName>
</protein>
<reference evidence="1" key="1">
    <citation type="submission" date="2018-05" db="EMBL/GenBank/DDBJ databases">
        <authorList>
            <person name="Lanie J.A."/>
            <person name="Ng W.-L."/>
            <person name="Kazmierczak K.M."/>
            <person name="Andrzejewski T.M."/>
            <person name="Davidsen T.M."/>
            <person name="Wayne K.J."/>
            <person name="Tettelin H."/>
            <person name="Glass J.I."/>
            <person name="Rusch D."/>
            <person name="Podicherti R."/>
            <person name="Tsui H.-C.T."/>
            <person name="Winkler M.E."/>
        </authorList>
    </citation>
    <scope>NUCLEOTIDE SEQUENCE</scope>
</reference>